<reference evidence="9" key="1">
    <citation type="submission" date="2025-08" db="UniProtKB">
        <authorList>
            <consortium name="RefSeq"/>
        </authorList>
    </citation>
    <scope>IDENTIFICATION</scope>
    <source>
        <tissue evidence="9">Whole insect</tissue>
    </source>
</reference>
<sequence length="134" mass="15170">MTNLALFLVQGSHLTFENGVIFLNSAVFCFAEASYITVCCESASHANRKIRIICYKLQEYVRPDSSSREEFFKLAYIASTLSPKLTAANFFIISRGTILGIINITTTYLLVILQFYVTNHSEIRRHHPKSIGKN</sequence>
<dbReference type="GO" id="GO:0008049">
    <property type="term" value="P:male courtship behavior"/>
    <property type="evidence" value="ECO:0007669"/>
    <property type="project" value="TreeGrafter"/>
</dbReference>
<evidence type="ECO:0000256" key="1">
    <source>
        <dbReference type="ARBA" id="ARBA00004651"/>
    </source>
</evidence>
<evidence type="ECO:0000313" key="9">
    <source>
        <dbReference type="RefSeq" id="XP_028128701.1"/>
    </source>
</evidence>
<keyword evidence="7" id="KW-0807">Transducer</keyword>
<evidence type="ECO:0000256" key="6">
    <source>
        <dbReference type="ARBA" id="ARBA00023170"/>
    </source>
</evidence>
<keyword evidence="3 8" id="KW-0812">Transmembrane</keyword>
<keyword evidence="5 8" id="KW-0472">Membrane</keyword>
<dbReference type="GO" id="GO:0050909">
    <property type="term" value="P:sensory perception of taste"/>
    <property type="evidence" value="ECO:0007669"/>
    <property type="project" value="InterPro"/>
</dbReference>
<protein>
    <submittedName>
        <fullName evidence="9">Uncharacterized protein LOC114324967</fullName>
    </submittedName>
</protein>
<feature type="transmembrane region" description="Helical" evidence="8">
    <location>
        <begin position="98"/>
        <end position="117"/>
    </location>
</feature>
<comment type="subcellular location">
    <subcellularLocation>
        <location evidence="1">Cell membrane</location>
        <topology evidence="1">Multi-pass membrane protein</topology>
    </subcellularLocation>
</comment>
<gene>
    <name evidence="9" type="primary">LOC114324967</name>
</gene>
<evidence type="ECO:0000256" key="5">
    <source>
        <dbReference type="ARBA" id="ARBA00023136"/>
    </source>
</evidence>
<dbReference type="InParanoid" id="A0A6P7F0B0"/>
<proteinExistence type="predicted"/>
<dbReference type="InterPro" id="IPR013604">
    <property type="entry name" value="7TM_chemorcpt"/>
</dbReference>
<organism evidence="9">
    <name type="scientific">Diabrotica virgifera virgifera</name>
    <name type="common">western corn rootworm</name>
    <dbReference type="NCBI Taxonomy" id="50390"/>
    <lineage>
        <taxon>Eukaryota</taxon>
        <taxon>Metazoa</taxon>
        <taxon>Ecdysozoa</taxon>
        <taxon>Arthropoda</taxon>
        <taxon>Hexapoda</taxon>
        <taxon>Insecta</taxon>
        <taxon>Pterygota</taxon>
        <taxon>Neoptera</taxon>
        <taxon>Endopterygota</taxon>
        <taxon>Coleoptera</taxon>
        <taxon>Polyphaga</taxon>
        <taxon>Cucujiformia</taxon>
        <taxon>Chrysomeloidea</taxon>
        <taxon>Chrysomelidae</taxon>
        <taxon>Galerucinae</taxon>
        <taxon>Diabroticina</taxon>
        <taxon>Diabroticites</taxon>
        <taxon>Diabrotica</taxon>
    </lineage>
</organism>
<evidence type="ECO:0000256" key="2">
    <source>
        <dbReference type="ARBA" id="ARBA00022475"/>
    </source>
</evidence>
<feature type="transmembrane region" description="Helical" evidence="8">
    <location>
        <begin position="20"/>
        <end position="40"/>
    </location>
</feature>
<keyword evidence="4 8" id="KW-1133">Transmembrane helix</keyword>
<dbReference type="GO" id="GO:0043025">
    <property type="term" value="C:neuronal cell body"/>
    <property type="evidence" value="ECO:0007669"/>
    <property type="project" value="TreeGrafter"/>
</dbReference>
<dbReference type="GO" id="GO:0007165">
    <property type="term" value="P:signal transduction"/>
    <property type="evidence" value="ECO:0007669"/>
    <property type="project" value="UniProtKB-KW"/>
</dbReference>
<dbReference type="AlphaFoldDB" id="A0A6P7F0B0"/>
<keyword evidence="2" id="KW-1003">Cell membrane</keyword>
<dbReference type="PANTHER" id="PTHR21143">
    <property type="entry name" value="INVERTEBRATE GUSTATORY RECEPTOR"/>
    <property type="match status" value="1"/>
</dbReference>
<evidence type="ECO:0000256" key="7">
    <source>
        <dbReference type="ARBA" id="ARBA00023224"/>
    </source>
</evidence>
<dbReference type="Pfam" id="PF08395">
    <property type="entry name" value="7tm_7"/>
    <property type="match status" value="1"/>
</dbReference>
<dbReference type="RefSeq" id="XP_028128701.1">
    <property type="nucleotide sequence ID" value="XM_028272900.1"/>
</dbReference>
<keyword evidence="6" id="KW-0675">Receptor</keyword>
<name>A0A6P7F0B0_DIAVI</name>
<dbReference type="GO" id="GO:0005886">
    <property type="term" value="C:plasma membrane"/>
    <property type="evidence" value="ECO:0007669"/>
    <property type="project" value="UniProtKB-SubCell"/>
</dbReference>
<dbReference type="GO" id="GO:0030424">
    <property type="term" value="C:axon"/>
    <property type="evidence" value="ECO:0007669"/>
    <property type="project" value="TreeGrafter"/>
</dbReference>
<evidence type="ECO:0000256" key="8">
    <source>
        <dbReference type="SAM" id="Phobius"/>
    </source>
</evidence>
<evidence type="ECO:0000256" key="4">
    <source>
        <dbReference type="ARBA" id="ARBA00022989"/>
    </source>
</evidence>
<dbReference type="GO" id="GO:0030425">
    <property type="term" value="C:dendrite"/>
    <property type="evidence" value="ECO:0007669"/>
    <property type="project" value="TreeGrafter"/>
</dbReference>
<accession>A0A6P7F0B0</accession>
<dbReference type="PANTHER" id="PTHR21143:SF104">
    <property type="entry name" value="GUSTATORY RECEPTOR 8A-RELATED"/>
    <property type="match status" value="1"/>
</dbReference>
<dbReference type="GO" id="GO:0007635">
    <property type="term" value="P:chemosensory behavior"/>
    <property type="evidence" value="ECO:0007669"/>
    <property type="project" value="TreeGrafter"/>
</dbReference>
<evidence type="ECO:0000256" key="3">
    <source>
        <dbReference type="ARBA" id="ARBA00022692"/>
    </source>
</evidence>